<dbReference type="PANTHER" id="PTHR43640:SF1">
    <property type="entry name" value="THIOREDOXIN-DEPENDENT PEROXIREDOXIN"/>
    <property type="match status" value="1"/>
</dbReference>
<dbReference type="Pfam" id="PF00578">
    <property type="entry name" value="AhpC-TSA"/>
    <property type="match status" value="2"/>
</dbReference>
<dbReference type="AlphaFoldDB" id="A0A6M1RFG8"/>
<reference evidence="3 4" key="1">
    <citation type="submission" date="2020-02" db="EMBL/GenBank/DDBJ databases">
        <title>Draft genome sequence of Limisphaera ngatamarikiensis NGM72.4T, a thermophilic Verrucomicrobia grouped in subdivision 3.</title>
        <authorList>
            <person name="Carere C.R."/>
            <person name="Steen J."/>
            <person name="Hugenholtz P."/>
            <person name="Stott M.B."/>
        </authorList>
    </citation>
    <scope>NUCLEOTIDE SEQUENCE [LARGE SCALE GENOMIC DNA]</scope>
    <source>
        <strain evidence="3 4">NGM72.4</strain>
    </source>
</reference>
<dbReference type="InterPro" id="IPR036249">
    <property type="entry name" value="Thioredoxin-like_sf"/>
</dbReference>
<keyword evidence="1" id="KW-0676">Redox-active center</keyword>
<dbReference type="InterPro" id="IPR013766">
    <property type="entry name" value="Thioredoxin_domain"/>
</dbReference>
<dbReference type="PROSITE" id="PS51352">
    <property type="entry name" value="THIOREDOXIN_2"/>
    <property type="match status" value="2"/>
</dbReference>
<protein>
    <submittedName>
        <fullName evidence="3">Redoxin domain-containing protein</fullName>
    </submittedName>
</protein>
<dbReference type="InterPro" id="IPR000866">
    <property type="entry name" value="AhpC/TSA"/>
</dbReference>
<dbReference type="SUPFAM" id="SSF52833">
    <property type="entry name" value="Thioredoxin-like"/>
    <property type="match status" value="2"/>
</dbReference>
<dbReference type="PROSITE" id="PS00194">
    <property type="entry name" value="THIOREDOXIN_1"/>
    <property type="match status" value="1"/>
</dbReference>
<name>A0A6M1RFG8_9BACT</name>
<proteinExistence type="predicted"/>
<dbReference type="CDD" id="cd02966">
    <property type="entry name" value="TlpA_like_family"/>
    <property type="match status" value="1"/>
</dbReference>
<gene>
    <name evidence="3" type="ORF">G4L39_05180</name>
</gene>
<evidence type="ECO:0000259" key="2">
    <source>
        <dbReference type="PROSITE" id="PS51352"/>
    </source>
</evidence>
<dbReference type="EMBL" id="JAAKYA010000029">
    <property type="protein sequence ID" value="NGO38788.1"/>
    <property type="molecule type" value="Genomic_DNA"/>
</dbReference>
<dbReference type="GO" id="GO:0016209">
    <property type="term" value="F:antioxidant activity"/>
    <property type="evidence" value="ECO:0007669"/>
    <property type="project" value="InterPro"/>
</dbReference>
<comment type="caution">
    <text evidence="3">The sequence shown here is derived from an EMBL/GenBank/DDBJ whole genome shotgun (WGS) entry which is preliminary data.</text>
</comment>
<evidence type="ECO:0000256" key="1">
    <source>
        <dbReference type="ARBA" id="ARBA00023284"/>
    </source>
</evidence>
<dbReference type="CDD" id="cd02969">
    <property type="entry name" value="PRX_like1"/>
    <property type="match status" value="1"/>
</dbReference>
<dbReference type="Gene3D" id="3.40.30.10">
    <property type="entry name" value="Glutaredoxin"/>
    <property type="match status" value="2"/>
</dbReference>
<keyword evidence="4" id="KW-1185">Reference proteome</keyword>
<evidence type="ECO:0000313" key="3">
    <source>
        <dbReference type="EMBL" id="NGO38788.1"/>
    </source>
</evidence>
<sequence>MVLGGLCGWIAWAGALAGAEVTTLPLGAQAPDFDLPGVDGRRWALKDFAGARILVVVFTCNHCPTAQYYEPRLKQIVEDYRPKGVALVAISPNVPEAVRLDELGWSDMGDSFEEMKLRARERQFNFPYLYAGDAEEVSRAYGPVATPHVFVFDQQRRLRYVGGVDDSERVERVQRHWLREALDALLEGRDPEVKQTKVVGCSIKWSDKIPQNRAFLAKLAQEPVGLELVDEAGMRALRRNEGSGKFRLVAFWATWCAPCVAEFGEFVTTWRMYRHRDFELVTVSLNRPDERDRVLEFLKRQQASCRNLLFGSAQREALIDAFDPTWQGVVPYTVLIDPEGRVIWRETGSVDFLALRRVIVRAMNERKPW</sequence>
<dbReference type="GO" id="GO:0016491">
    <property type="term" value="F:oxidoreductase activity"/>
    <property type="evidence" value="ECO:0007669"/>
    <property type="project" value="InterPro"/>
</dbReference>
<accession>A0A6M1RFG8</accession>
<feature type="domain" description="Thioredoxin" evidence="2">
    <location>
        <begin position="24"/>
        <end position="187"/>
    </location>
</feature>
<dbReference type="InterPro" id="IPR047262">
    <property type="entry name" value="PRX-like1"/>
</dbReference>
<dbReference type="PANTHER" id="PTHR43640">
    <property type="entry name" value="OS07G0260300 PROTEIN"/>
    <property type="match status" value="1"/>
</dbReference>
<organism evidence="3 4">
    <name type="scientific">Limisphaera ngatamarikiensis</name>
    <dbReference type="NCBI Taxonomy" id="1324935"/>
    <lineage>
        <taxon>Bacteria</taxon>
        <taxon>Pseudomonadati</taxon>
        <taxon>Verrucomicrobiota</taxon>
        <taxon>Verrucomicrobiia</taxon>
        <taxon>Limisphaerales</taxon>
        <taxon>Limisphaeraceae</taxon>
        <taxon>Limisphaera</taxon>
    </lineage>
</organism>
<dbReference type="Proteomes" id="UP000477311">
    <property type="component" value="Unassembled WGS sequence"/>
</dbReference>
<feature type="domain" description="Thioredoxin" evidence="2">
    <location>
        <begin position="203"/>
        <end position="364"/>
    </location>
</feature>
<evidence type="ECO:0000313" key="4">
    <source>
        <dbReference type="Proteomes" id="UP000477311"/>
    </source>
</evidence>
<dbReference type="InterPro" id="IPR017937">
    <property type="entry name" value="Thioredoxin_CS"/>
</dbReference>